<dbReference type="RefSeq" id="WP_176354868.1">
    <property type="nucleotide sequence ID" value="NZ_JABWDU010000006.1"/>
</dbReference>
<evidence type="ECO:0000313" key="2">
    <source>
        <dbReference type="EMBL" id="NVD41444.1"/>
    </source>
</evidence>
<gene>
    <name evidence="2" type="ORF">HT585_21485</name>
</gene>
<accession>A0A7Y6UPY5</accession>
<dbReference type="InterPro" id="IPR007709">
    <property type="entry name" value="N-FG_amidohydro"/>
</dbReference>
<dbReference type="Gene3D" id="3.40.630.40">
    <property type="entry name" value="Zn-dependent exopeptidases"/>
    <property type="match status" value="1"/>
</dbReference>
<dbReference type="GO" id="GO:0016787">
    <property type="term" value="F:hydrolase activity"/>
    <property type="evidence" value="ECO:0007669"/>
    <property type="project" value="UniProtKB-KW"/>
</dbReference>
<dbReference type="Proteomes" id="UP000520198">
    <property type="component" value="Unassembled WGS sequence"/>
</dbReference>
<evidence type="ECO:0000256" key="1">
    <source>
        <dbReference type="SAM" id="MobiDB-lite"/>
    </source>
</evidence>
<evidence type="ECO:0000313" key="3">
    <source>
        <dbReference type="Proteomes" id="UP000520198"/>
    </source>
</evidence>
<dbReference type="InterPro" id="IPR011227">
    <property type="entry name" value="UCP029730"/>
</dbReference>
<dbReference type="PIRSF" id="PIRSF029730">
    <property type="entry name" value="UCP029730"/>
    <property type="match status" value="1"/>
</dbReference>
<dbReference type="Pfam" id="PF05013">
    <property type="entry name" value="FGase"/>
    <property type="match status" value="1"/>
</dbReference>
<name>A0A7Y6UPY5_9HYPH</name>
<sequence length="274" mass="30779">MTSTTAIKSPDARRGRHDPRQPLLAIDEPPPYAVFNPDGTSPFLLLCEHASNRMPRALGDMGLPEHERRRHIAWDIGALALAQHLSLSLDAPLFFTNYSRLVIDCNRPLSAPSFIPEVSETTEIPANRDLTEAERKQRVETLFKPFADAVSRRLDLLEAKGERPFVVGVHSFTPIYFGKPRPWQAGILYRDAEAFAQSMIRGLSSEDQLTIGDNEPYNIHPDEDYTVPVHADARRLPGVLIEVRHDLIDTDAGVKAWGERLTRCLQKSLGECRP</sequence>
<comment type="caution">
    <text evidence="2">The sequence shown here is derived from an EMBL/GenBank/DDBJ whole genome shotgun (WGS) entry which is preliminary data.</text>
</comment>
<dbReference type="AlphaFoldDB" id="A0A7Y6UPY5"/>
<feature type="region of interest" description="Disordered" evidence="1">
    <location>
        <begin position="1"/>
        <end position="30"/>
    </location>
</feature>
<proteinExistence type="predicted"/>
<dbReference type="SUPFAM" id="SSF53187">
    <property type="entry name" value="Zn-dependent exopeptidases"/>
    <property type="match status" value="1"/>
</dbReference>
<keyword evidence="2" id="KW-0378">Hydrolase</keyword>
<organism evidence="2 3">
    <name type="scientific">Ensifer oleiphilus</name>
    <dbReference type="NCBI Taxonomy" id="2742698"/>
    <lineage>
        <taxon>Bacteria</taxon>
        <taxon>Pseudomonadati</taxon>
        <taxon>Pseudomonadota</taxon>
        <taxon>Alphaproteobacteria</taxon>
        <taxon>Hyphomicrobiales</taxon>
        <taxon>Rhizobiaceae</taxon>
        <taxon>Sinorhizobium/Ensifer group</taxon>
        <taxon>Ensifer</taxon>
    </lineage>
</organism>
<dbReference type="EMBL" id="JABWDU010000006">
    <property type="protein sequence ID" value="NVD41444.1"/>
    <property type="molecule type" value="Genomic_DNA"/>
</dbReference>
<reference evidence="2 3" key="1">
    <citation type="submission" date="2020-06" db="EMBL/GenBank/DDBJ databases">
        <authorList>
            <person name="Grouzdev D.S."/>
        </authorList>
    </citation>
    <scope>NUCLEOTIDE SEQUENCE [LARGE SCALE GENOMIC DNA]</scope>
    <source>
        <strain evidence="2 3">HO-A22</strain>
    </source>
</reference>
<protein>
    <submittedName>
        <fullName evidence="2">N-formylglutamate amidohydrolase</fullName>
    </submittedName>
</protein>
<keyword evidence="3" id="KW-1185">Reference proteome</keyword>